<dbReference type="PANTHER" id="PTHR45138">
    <property type="entry name" value="REGULATORY COMPONENTS OF SENSORY TRANSDUCTION SYSTEM"/>
    <property type="match status" value="1"/>
</dbReference>
<dbReference type="GO" id="GO:0043709">
    <property type="term" value="P:cell adhesion involved in single-species biofilm formation"/>
    <property type="evidence" value="ECO:0007669"/>
    <property type="project" value="TreeGrafter"/>
</dbReference>
<gene>
    <name evidence="7" type="primary">dosC_2</name>
    <name evidence="7" type="ORF">NCTC9637_04180</name>
</gene>
<comment type="pathway">
    <text evidence="2">Purine metabolism; 3',5'-cyclic di-GMP biosynthesis.</text>
</comment>
<organism evidence="7 8">
    <name type="scientific">Klebsiella pneumoniae</name>
    <dbReference type="NCBI Taxonomy" id="573"/>
    <lineage>
        <taxon>Bacteria</taxon>
        <taxon>Pseudomonadati</taxon>
        <taxon>Pseudomonadota</taxon>
        <taxon>Gammaproteobacteria</taxon>
        <taxon>Enterobacterales</taxon>
        <taxon>Enterobacteriaceae</taxon>
        <taxon>Klebsiella/Raoultella group</taxon>
        <taxon>Klebsiella</taxon>
        <taxon>Klebsiella pneumoniae complex</taxon>
    </lineage>
</organism>
<evidence type="ECO:0000259" key="6">
    <source>
        <dbReference type="PROSITE" id="PS50887"/>
    </source>
</evidence>
<dbReference type="Gene3D" id="3.30.70.270">
    <property type="match status" value="1"/>
</dbReference>
<comment type="cofactor">
    <cofactor evidence="1">
        <name>Mg(2+)</name>
        <dbReference type="ChEBI" id="CHEBI:18420"/>
    </cofactor>
</comment>
<keyword evidence="4" id="KW-0547">Nucleotide-binding</keyword>
<dbReference type="GO" id="GO:1902201">
    <property type="term" value="P:negative regulation of bacterial-type flagellum-dependent cell motility"/>
    <property type="evidence" value="ECO:0007669"/>
    <property type="project" value="TreeGrafter"/>
</dbReference>
<keyword evidence="7" id="KW-0548">Nucleotidyltransferase</keyword>
<comment type="catalytic activity">
    <reaction evidence="5">
        <text>2 GTP = 3',3'-c-di-GMP + 2 diphosphate</text>
        <dbReference type="Rhea" id="RHEA:24898"/>
        <dbReference type="ChEBI" id="CHEBI:33019"/>
        <dbReference type="ChEBI" id="CHEBI:37565"/>
        <dbReference type="ChEBI" id="CHEBI:58805"/>
        <dbReference type="EC" id="2.7.7.65"/>
    </reaction>
</comment>
<dbReference type="InterPro" id="IPR029787">
    <property type="entry name" value="Nucleotide_cyclase"/>
</dbReference>
<dbReference type="Pfam" id="PF00990">
    <property type="entry name" value="GGDEF"/>
    <property type="match status" value="1"/>
</dbReference>
<dbReference type="GO" id="GO:0005525">
    <property type="term" value="F:GTP binding"/>
    <property type="evidence" value="ECO:0007669"/>
    <property type="project" value="UniProtKB-KW"/>
</dbReference>
<sequence>MAEALGLALANQRLRSALLEKALFDSLTGLRNRHHLDEALHSQMALAVHTHTPLSCLMIDIDHFKTINDRYGHEAGDLVIKSVATIVQRAVRDIGMAFRYGGEEFLVLLPGIDEAGAHQCASEIYTQVRNMTLRDGLTEIGQVDVSIGIASYPQHTQSDSLLRAADAALYRAKELGRSRIVSFVRLKTS</sequence>
<dbReference type="SUPFAM" id="SSF55073">
    <property type="entry name" value="Nucleotide cyclase"/>
    <property type="match status" value="1"/>
</dbReference>
<dbReference type="Proteomes" id="UP000255099">
    <property type="component" value="Unassembled WGS sequence"/>
</dbReference>
<name>A0A377W7Y4_KLEPN</name>
<evidence type="ECO:0000256" key="5">
    <source>
        <dbReference type="ARBA" id="ARBA00034247"/>
    </source>
</evidence>
<feature type="domain" description="GGDEF" evidence="6">
    <location>
        <begin position="52"/>
        <end position="185"/>
    </location>
</feature>
<dbReference type="PANTHER" id="PTHR45138:SF9">
    <property type="entry name" value="DIGUANYLATE CYCLASE DGCM-RELATED"/>
    <property type="match status" value="1"/>
</dbReference>
<proteinExistence type="predicted"/>
<reference evidence="7 8" key="1">
    <citation type="submission" date="2018-06" db="EMBL/GenBank/DDBJ databases">
        <authorList>
            <consortium name="Pathogen Informatics"/>
            <person name="Doyle S."/>
        </authorList>
    </citation>
    <scope>NUCLEOTIDE SEQUENCE [LARGE SCALE GENOMIC DNA]</scope>
    <source>
        <strain evidence="7 8">NCTC9637</strain>
    </source>
</reference>
<protein>
    <recommendedName>
        <fullName evidence="3">diguanylate cyclase</fullName>
        <ecNumber evidence="3">2.7.7.65</ecNumber>
    </recommendedName>
</protein>
<evidence type="ECO:0000256" key="2">
    <source>
        <dbReference type="ARBA" id="ARBA00004665"/>
    </source>
</evidence>
<dbReference type="GO" id="GO:0005886">
    <property type="term" value="C:plasma membrane"/>
    <property type="evidence" value="ECO:0007669"/>
    <property type="project" value="TreeGrafter"/>
</dbReference>
<evidence type="ECO:0000256" key="3">
    <source>
        <dbReference type="ARBA" id="ARBA00012528"/>
    </source>
</evidence>
<evidence type="ECO:0000313" key="7">
    <source>
        <dbReference type="EMBL" id="STT49228.1"/>
    </source>
</evidence>
<dbReference type="NCBIfam" id="TIGR00254">
    <property type="entry name" value="GGDEF"/>
    <property type="match status" value="1"/>
</dbReference>
<dbReference type="AlphaFoldDB" id="A0A377W7Y4"/>
<dbReference type="InterPro" id="IPR050469">
    <property type="entry name" value="Diguanylate_Cyclase"/>
</dbReference>
<dbReference type="InterPro" id="IPR043128">
    <property type="entry name" value="Rev_trsase/Diguanyl_cyclase"/>
</dbReference>
<dbReference type="GO" id="GO:0052621">
    <property type="term" value="F:diguanylate cyclase activity"/>
    <property type="evidence" value="ECO:0007669"/>
    <property type="project" value="UniProtKB-EC"/>
</dbReference>
<dbReference type="PROSITE" id="PS50887">
    <property type="entry name" value="GGDEF"/>
    <property type="match status" value="1"/>
</dbReference>
<dbReference type="CDD" id="cd01949">
    <property type="entry name" value="GGDEF"/>
    <property type="match status" value="1"/>
</dbReference>
<evidence type="ECO:0000313" key="8">
    <source>
        <dbReference type="Proteomes" id="UP000255099"/>
    </source>
</evidence>
<dbReference type="EC" id="2.7.7.65" evidence="3"/>
<dbReference type="FunFam" id="3.30.70.270:FF:000001">
    <property type="entry name" value="Diguanylate cyclase domain protein"/>
    <property type="match status" value="1"/>
</dbReference>
<evidence type="ECO:0000256" key="4">
    <source>
        <dbReference type="ARBA" id="ARBA00023134"/>
    </source>
</evidence>
<evidence type="ECO:0000256" key="1">
    <source>
        <dbReference type="ARBA" id="ARBA00001946"/>
    </source>
</evidence>
<dbReference type="InterPro" id="IPR000160">
    <property type="entry name" value="GGDEF_dom"/>
</dbReference>
<dbReference type="EMBL" id="UGLB01000003">
    <property type="protein sequence ID" value="STT49228.1"/>
    <property type="molecule type" value="Genomic_DNA"/>
</dbReference>
<keyword evidence="7" id="KW-0808">Transferase</keyword>
<keyword evidence="4" id="KW-0342">GTP-binding</keyword>
<dbReference type="SMART" id="SM00267">
    <property type="entry name" value="GGDEF"/>
    <property type="match status" value="1"/>
</dbReference>
<accession>A0A377W7Y4</accession>